<dbReference type="CDD" id="cd01948">
    <property type="entry name" value="EAL"/>
    <property type="match status" value="1"/>
</dbReference>
<keyword evidence="9" id="KW-1185">Reference proteome</keyword>
<dbReference type="Gene3D" id="1.20.120.160">
    <property type="entry name" value="HPT domain"/>
    <property type="match status" value="1"/>
</dbReference>
<dbReference type="SMART" id="SM00267">
    <property type="entry name" value="GGDEF"/>
    <property type="match status" value="1"/>
</dbReference>
<name>A0A9X3YKX7_9GAMM</name>
<dbReference type="EMBL" id="JAOVZO020000017">
    <property type="protein sequence ID" value="MDC8013487.1"/>
    <property type="molecule type" value="Genomic_DNA"/>
</dbReference>
<evidence type="ECO:0000259" key="5">
    <source>
        <dbReference type="PROSITE" id="PS50883"/>
    </source>
</evidence>
<feature type="modified residue" description="4-aspartylphosphate" evidence="3">
    <location>
        <position position="375"/>
    </location>
</feature>
<keyword evidence="1" id="KW-0902">Two-component regulatory system</keyword>
<dbReference type="PROSITE" id="PS50883">
    <property type="entry name" value="EAL"/>
    <property type="match status" value="1"/>
</dbReference>
<dbReference type="InterPro" id="IPR036641">
    <property type="entry name" value="HPT_dom_sf"/>
</dbReference>
<dbReference type="SMART" id="SM00448">
    <property type="entry name" value="REC"/>
    <property type="match status" value="1"/>
</dbReference>
<evidence type="ECO:0000256" key="3">
    <source>
        <dbReference type="PROSITE-ProRule" id="PRU00169"/>
    </source>
</evidence>
<dbReference type="SUPFAM" id="SSF52172">
    <property type="entry name" value="CheY-like"/>
    <property type="match status" value="2"/>
</dbReference>
<evidence type="ECO:0000259" key="7">
    <source>
        <dbReference type="PROSITE" id="PS50894"/>
    </source>
</evidence>
<dbReference type="AlphaFoldDB" id="A0A9X3YKX7"/>
<protein>
    <submittedName>
        <fullName evidence="8">EAL domain-containing protein</fullName>
    </submittedName>
</protein>
<feature type="domain" description="Response regulatory" evidence="4">
    <location>
        <begin position="200"/>
        <end position="317"/>
    </location>
</feature>
<organism evidence="8 9">
    <name type="scientific">Tahibacter soli</name>
    <dbReference type="NCBI Taxonomy" id="2983605"/>
    <lineage>
        <taxon>Bacteria</taxon>
        <taxon>Pseudomonadati</taxon>
        <taxon>Pseudomonadota</taxon>
        <taxon>Gammaproteobacteria</taxon>
        <taxon>Lysobacterales</taxon>
        <taxon>Rhodanobacteraceae</taxon>
        <taxon>Tahibacter</taxon>
    </lineage>
</organism>
<dbReference type="GO" id="GO:0000160">
    <property type="term" value="P:phosphorelay signal transduction system"/>
    <property type="evidence" value="ECO:0007669"/>
    <property type="project" value="UniProtKB-KW"/>
</dbReference>
<dbReference type="InterPro" id="IPR008207">
    <property type="entry name" value="Sig_transdc_His_kin_Hpt_dom"/>
</dbReference>
<reference evidence="8" key="1">
    <citation type="submission" date="2023-02" db="EMBL/GenBank/DDBJ databases">
        <title>Tahibacter soli sp. nov. isolated from soil.</title>
        <authorList>
            <person name="Baek J.H."/>
            <person name="Lee J.K."/>
            <person name="Choi D.G."/>
            <person name="Jeon C.O."/>
        </authorList>
    </citation>
    <scope>NUCLEOTIDE SEQUENCE</scope>
    <source>
        <strain evidence="8">BL</strain>
    </source>
</reference>
<keyword evidence="3" id="KW-0597">Phosphoprotein</keyword>
<dbReference type="InterPro" id="IPR035919">
    <property type="entry name" value="EAL_sf"/>
</dbReference>
<feature type="domain" description="GGDEF" evidence="6">
    <location>
        <begin position="486"/>
        <end position="619"/>
    </location>
</feature>
<dbReference type="PROSITE" id="PS50110">
    <property type="entry name" value="RESPONSE_REGULATORY"/>
    <property type="match status" value="2"/>
</dbReference>
<proteinExistence type="predicted"/>
<feature type="domain" description="HPt" evidence="7">
    <location>
        <begin position="6"/>
        <end position="113"/>
    </location>
</feature>
<dbReference type="InterPro" id="IPR050706">
    <property type="entry name" value="Cyclic-di-GMP_PDE-like"/>
</dbReference>
<dbReference type="Pfam" id="PF00990">
    <property type="entry name" value="GGDEF"/>
    <property type="match status" value="1"/>
</dbReference>
<dbReference type="GO" id="GO:0071111">
    <property type="term" value="F:cyclic-guanylate-specific phosphodiesterase activity"/>
    <property type="evidence" value="ECO:0007669"/>
    <property type="project" value="InterPro"/>
</dbReference>
<evidence type="ECO:0000259" key="4">
    <source>
        <dbReference type="PROSITE" id="PS50110"/>
    </source>
</evidence>
<dbReference type="PANTHER" id="PTHR33121:SF70">
    <property type="entry name" value="SIGNALING PROTEIN YKOW"/>
    <property type="match status" value="1"/>
</dbReference>
<evidence type="ECO:0000313" key="9">
    <source>
        <dbReference type="Proteomes" id="UP001139971"/>
    </source>
</evidence>
<dbReference type="CDD" id="cd00156">
    <property type="entry name" value="REC"/>
    <property type="match status" value="1"/>
</dbReference>
<dbReference type="InterPro" id="IPR001633">
    <property type="entry name" value="EAL_dom"/>
</dbReference>
<comment type="caution">
    <text evidence="8">The sequence shown here is derived from an EMBL/GenBank/DDBJ whole genome shotgun (WGS) entry which is preliminary data.</text>
</comment>
<dbReference type="InterPro" id="IPR029787">
    <property type="entry name" value="Nucleotide_cyclase"/>
</dbReference>
<dbReference type="SUPFAM" id="SSF141868">
    <property type="entry name" value="EAL domain-like"/>
    <property type="match status" value="1"/>
</dbReference>
<dbReference type="InterPro" id="IPR011006">
    <property type="entry name" value="CheY-like_superfamily"/>
</dbReference>
<evidence type="ECO:0000259" key="6">
    <source>
        <dbReference type="PROSITE" id="PS50887"/>
    </source>
</evidence>
<evidence type="ECO:0000256" key="1">
    <source>
        <dbReference type="ARBA" id="ARBA00023012"/>
    </source>
</evidence>
<evidence type="ECO:0000313" key="8">
    <source>
        <dbReference type="EMBL" id="MDC8013487.1"/>
    </source>
</evidence>
<dbReference type="Pfam" id="PF00563">
    <property type="entry name" value="EAL"/>
    <property type="match status" value="1"/>
</dbReference>
<gene>
    <name evidence="8" type="ORF">OD750_013160</name>
</gene>
<dbReference type="CDD" id="cd17546">
    <property type="entry name" value="REC_hyHK_CKI1_RcsC-like"/>
    <property type="match status" value="1"/>
</dbReference>
<sequence length="878" mass="95713">MHKQDDSQQNAELRQAFLRHLPKRLDTLTRRGLRQARDGWDINTLSLIFREVQTLAGASGRYGLLDLAEKLYAIETALAERVEAVALPDEILTEHIVRLLEDLQELTCGLIASTPAAASLAGIAPDDLDRTENGYPLQLVPPADYWKRFPAPVAAVAPAASNVVPLRPAAPAADEARATETKPAATAATPAATARNGARKVYHLTDGAPLACEIDQKLELSGYELSLLDHTDELIEVIGAIAPHLVIVDAAFLGDLERIGDLVKTARNRASHRVAMLALSDAGDLDVRLRAMRAGADAFVTVPASAAEIMTRIAELTEAGDTDPYRVLIVEDDRSQAIFAESILRKAGMQTTMVIDPLAVLDQLDKVHPDLILMDLYMPGCSGMELTAIIREREAFVSTPIVFLSGEHDTDKHFEALNAGGDDFLSKPIRPKHLISAVTNRLRRARHIQRRSQNQNPRDPVSGLYDRAYVLDRINAKLASDEAIAHRGGILFVDLDEAVAQRERIGLIDFDKLLGQVGTFLAGNVDTSELIARFGDSSFIVLSPERGAEELHRQCAQLRDGTSRETFDIGGRQLHVNLSFGICAFATALGDAGAMLNAAERAMSDSRKPGAGNVHVFAHKPTGDAALVEEIRAALRGDSFHLVFQPIAALQSEDGDDSEEQFQALLRLRGDGGRILTASDIVPAAEQAGLIDDVDRWVLSRCLMVLSDRARQGRPVRLFASQSGSAVRDPSRIGWLRQQIETRRIDPCRLVLELRVPADEAARNVLVGFAVAAQKIGTGLCLSGLEPGEPAHAAIDRVPTDYVKLSPNCMDDRSILHRDELRRLVHHAHEGGRRVIAPRIEDAQSAAMLWTVGVDFIQGNFVQHEAQNLDYDFRAAAG</sequence>
<dbReference type="Proteomes" id="UP001139971">
    <property type="component" value="Unassembled WGS sequence"/>
</dbReference>
<dbReference type="PROSITE" id="PS50894">
    <property type="entry name" value="HPT"/>
    <property type="match status" value="1"/>
</dbReference>
<evidence type="ECO:0000256" key="2">
    <source>
        <dbReference type="PROSITE-ProRule" id="PRU00110"/>
    </source>
</evidence>
<accession>A0A9X3YKX7</accession>
<feature type="domain" description="Response regulatory" evidence="4">
    <location>
        <begin position="326"/>
        <end position="442"/>
    </location>
</feature>
<dbReference type="GO" id="GO:0004672">
    <property type="term" value="F:protein kinase activity"/>
    <property type="evidence" value="ECO:0007669"/>
    <property type="project" value="UniProtKB-ARBA"/>
</dbReference>
<dbReference type="RefSeq" id="WP_263545694.1">
    <property type="nucleotide sequence ID" value="NZ_JAOVZO020000017.1"/>
</dbReference>
<comment type="caution">
    <text evidence="2">Lacks conserved residue(s) required for the propagation of feature annotation.</text>
</comment>
<dbReference type="SMART" id="SM00052">
    <property type="entry name" value="EAL"/>
    <property type="match status" value="1"/>
</dbReference>
<dbReference type="InterPro" id="IPR001789">
    <property type="entry name" value="Sig_transdc_resp-reg_receiver"/>
</dbReference>
<dbReference type="PROSITE" id="PS50887">
    <property type="entry name" value="GGDEF"/>
    <property type="match status" value="1"/>
</dbReference>
<feature type="domain" description="EAL" evidence="5">
    <location>
        <begin position="624"/>
        <end position="878"/>
    </location>
</feature>
<dbReference type="SUPFAM" id="SSF47226">
    <property type="entry name" value="Histidine-containing phosphotransfer domain, HPT domain"/>
    <property type="match status" value="1"/>
</dbReference>
<dbReference type="Gene3D" id="3.30.70.270">
    <property type="match status" value="1"/>
</dbReference>
<dbReference type="NCBIfam" id="TIGR00254">
    <property type="entry name" value="GGDEF"/>
    <property type="match status" value="1"/>
</dbReference>
<dbReference type="PANTHER" id="PTHR33121">
    <property type="entry name" value="CYCLIC DI-GMP PHOSPHODIESTERASE PDEF"/>
    <property type="match status" value="1"/>
</dbReference>
<dbReference type="InterPro" id="IPR000160">
    <property type="entry name" value="GGDEF_dom"/>
</dbReference>
<dbReference type="Gene3D" id="3.20.20.450">
    <property type="entry name" value="EAL domain"/>
    <property type="match status" value="1"/>
</dbReference>
<dbReference type="InterPro" id="IPR043128">
    <property type="entry name" value="Rev_trsase/Diguanyl_cyclase"/>
</dbReference>
<dbReference type="Pfam" id="PF00072">
    <property type="entry name" value="Response_reg"/>
    <property type="match status" value="1"/>
</dbReference>
<feature type="modified residue" description="4-aspartylphosphate" evidence="3">
    <location>
        <position position="249"/>
    </location>
</feature>
<dbReference type="Gene3D" id="3.40.50.2300">
    <property type="match status" value="2"/>
</dbReference>
<dbReference type="SUPFAM" id="SSF55073">
    <property type="entry name" value="Nucleotide cyclase"/>
    <property type="match status" value="1"/>
</dbReference>